<keyword evidence="3" id="KW-1185">Reference proteome</keyword>
<protein>
    <submittedName>
        <fullName evidence="2">BH3609 protein</fullName>
    </submittedName>
</protein>
<evidence type="ECO:0000313" key="2">
    <source>
        <dbReference type="EMBL" id="BAB07328.1"/>
    </source>
</evidence>
<reference evidence="2 3" key="1">
    <citation type="journal article" date="2000" name="Nucleic Acids Res.">
        <title>Complete genome sequence of the alkaliphilic bacterium Bacillus halodurans and genomic sequence comparison with Bacillus subtilis.</title>
        <authorList>
            <person name="Takami H."/>
            <person name="Nakasone K."/>
            <person name="Takaki Y."/>
            <person name="Maeno G."/>
            <person name="Sasaki R."/>
            <person name="Masui N."/>
            <person name="Fuji F."/>
            <person name="Hirama C."/>
            <person name="Nakamura Y."/>
            <person name="Ogasawara N."/>
            <person name="Kuhara S."/>
            <person name="Horikoshi K."/>
        </authorList>
    </citation>
    <scope>NUCLEOTIDE SEQUENCE [LARGE SCALE GENOMIC DNA]</scope>
    <source>
        <strain evidence="3">ATCC BAA-125 / DSM 18197 / FERM 7344 / JCM 9153 / C-125</strain>
    </source>
</reference>
<dbReference type="EMBL" id="BA000004">
    <property type="protein sequence ID" value="BAB07328.1"/>
    <property type="molecule type" value="Genomic_DNA"/>
</dbReference>
<dbReference type="InterPro" id="IPR008490">
    <property type="entry name" value="Transposase_InsH_N"/>
</dbReference>
<dbReference type="PANTHER" id="PTHR33408">
    <property type="entry name" value="TRANSPOSASE"/>
    <property type="match status" value="1"/>
</dbReference>
<sequence length="92" mass="10475">MNIKKIARSFKSTTTEIQTKEGDFFAQTATYQPYTMNQLVLPIDFSDLIPENHVARVVIDMGEPLNDQLLDEVYKGGGRPAYHPKMMTKILL</sequence>
<dbReference type="KEGG" id="bha:BH3609"/>
<dbReference type="Proteomes" id="UP000001258">
    <property type="component" value="Chromosome"/>
</dbReference>
<dbReference type="eggNOG" id="COG3666">
    <property type="taxonomic scope" value="Bacteria"/>
</dbReference>
<dbReference type="AlphaFoldDB" id="Q9K6W5"/>
<name>Q9K6W5_HALH5</name>
<dbReference type="PIR" id="A84101">
    <property type="entry name" value="A84101"/>
</dbReference>
<dbReference type="HOGENOM" id="CLU_2407160_0_0_9"/>
<dbReference type="PANTHER" id="PTHR33408:SF2">
    <property type="entry name" value="TRANSPOSASE DDE DOMAIN-CONTAINING PROTEIN"/>
    <property type="match status" value="1"/>
</dbReference>
<dbReference type="Pfam" id="PF05598">
    <property type="entry name" value="DUF772"/>
    <property type="match status" value="1"/>
</dbReference>
<dbReference type="STRING" id="272558.gene:10729522"/>
<evidence type="ECO:0000259" key="1">
    <source>
        <dbReference type="Pfam" id="PF05598"/>
    </source>
</evidence>
<proteinExistence type="predicted"/>
<accession>Q9K6W5</accession>
<gene>
    <name evidence="2" type="ordered locus">BH3609</name>
</gene>
<evidence type="ECO:0000313" key="3">
    <source>
        <dbReference type="Proteomes" id="UP000001258"/>
    </source>
</evidence>
<organism evidence="2 3">
    <name type="scientific">Halalkalibacterium halodurans (strain ATCC BAA-125 / DSM 18197 / FERM 7344 / JCM 9153 / C-125)</name>
    <name type="common">Bacillus halodurans</name>
    <dbReference type="NCBI Taxonomy" id="272558"/>
    <lineage>
        <taxon>Bacteria</taxon>
        <taxon>Bacillati</taxon>
        <taxon>Bacillota</taxon>
        <taxon>Bacilli</taxon>
        <taxon>Bacillales</taxon>
        <taxon>Bacillaceae</taxon>
        <taxon>Halalkalibacterium (ex Joshi et al. 2022)</taxon>
    </lineage>
</organism>
<feature type="domain" description="Transposase InsH N-terminal" evidence="1">
    <location>
        <begin position="45"/>
        <end position="92"/>
    </location>
</feature>